<gene>
    <name evidence="2" type="ORF">EYW49_12160</name>
</gene>
<accession>A0A4Q9VP21</accession>
<dbReference type="InterPro" id="IPR024185">
    <property type="entry name" value="FTHF_cligase-like_sf"/>
</dbReference>
<dbReference type="InterPro" id="IPR003741">
    <property type="entry name" value="LUD_dom"/>
</dbReference>
<dbReference type="PANTHER" id="PTHR43682:SF1">
    <property type="entry name" value="LACTATE UTILIZATION PROTEIN C"/>
    <property type="match status" value="1"/>
</dbReference>
<protein>
    <submittedName>
        <fullName evidence="2">Lactate utilization protein</fullName>
    </submittedName>
</protein>
<evidence type="ECO:0000259" key="1">
    <source>
        <dbReference type="Pfam" id="PF02589"/>
    </source>
</evidence>
<dbReference type="InterPro" id="IPR037171">
    <property type="entry name" value="NagB/RpiA_transferase-like"/>
</dbReference>
<dbReference type="AlphaFoldDB" id="A0A4Q9VP21"/>
<dbReference type="Proteomes" id="UP000292781">
    <property type="component" value="Unassembled WGS sequence"/>
</dbReference>
<evidence type="ECO:0000313" key="2">
    <source>
        <dbReference type="EMBL" id="TBW37210.1"/>
    </source>
</evidence>
<feature type="domain" description="LUD" evidence="1">
    <location>
        <begin position="125"/>
        <end position="223"/>
    </location>
</feature>
<reference evidence="2 3" key="1">
    <citation type="submission" date="2019-02" db="EMBL/GenBank/DDBJ databases">
        <title>Siculibacillus lacustris gen. nov., sp. nov., a new rosette-forming bacterium isolated from a freshwater crater lake (Lake St. Ana, Romania).</title>
        <authorList>
            <person name="Felfoldi T."/>
            <person name="Marton Z."/>
            <person name="Szabo A."/>
            <person name="Mentes A."/>
            <person name="Boka K."/>
            <person name="Marialigeti K."/>
            <person name="Mathe I."/>
            <person name="Koncz M."/>
            <person name="Schumann P."/>
            <person name="Toth E."/>
        </authorList>
    </citation>
    <scope>NUCLEOTIDE SEQUENCE [LARGE SCALE GENOMIC DNA]</scope>
    <source>
        <strain evidence="2 3">SA-279</strain>
    </source>
</reference>
<evidence type="ECO:0000313" key="3">
    <source>
        <dbReference type="Proteomes" id="UP000292781"/>
    </source>
</evidence>
<dbReference type="Gene3D" id="3.40.50.10420">
    <property type="entry name" value="NagB/RpiA/CoA transferase-like"/>
    <property type="match status" value="1"/>
</dbReference>
<dbReference type="Pfam" id="PF02589">
    <property type="entry name" value="LUD_dom"/>
    <property type="match status" value="1"/>
</dbReference>
<name>A0A4Q9VP21_9HYPH</name>
<sequence length="231" mass="24351">MTARDAILAKIRRSLKVGGADDGDRRAAVAERLRVHAPGLVPARGHLPARARVDLFVTMAEAVSSTVTRVASADAVPAAIADYLRSHNLPQAIRRGADPRLAALPFADQPQLTVEVGASRGGDPVGLSHALAGVAESGTVVLTSGADNPTTLNFLPEHHLVVVRASEVVADYETVWTQVRGTWGEGQMPRNVNLITGPSRSGDIEQTILLGAHGPRSLHLIVVDDLEPTDS</sequence>
<proteinExistence type="predicted"/>
<dbReference type="OrthoDB" id="9794157at2"/>
<organism evidence="2 3">
    <name type="scientific">Siculibacillus lacustris</name>
    <dbReference type="NCBI Taxonomy" id="1549641"/>
    <lineage>
        <taxon>Bacteria</taxon>
        <taxon>Pseudomonadati</taxon>
        <taxon>Pseudomonadota</taxon>
        <taxon>Alphaproteobacteria</taxon>
        <taxon>Hyphomicrobiales</taxon>
        <taxon>Ancalomicrobiaceae</taxon>
        <taxon>Siculibacillus</taxon>
    </lineage>
</organism>
<dbReference type="EMBL" id="SJFN01000016">
    <property type="protein sequence ID" value="TBW37210.1"/>
    <property type="molecule type" value="Genomic_DNA"/>
</dbReference>
<dbReference type="RefSeq" id="WP_131309846.1">
    <property type="nucleotide sequence ID" value="NZ_SJFN01000016.1"/>
</dbReference>
<keyword evidence="3" id="KW-1185">Reference proteome</keyword>
<comment type="caution">
    <text evidence="2">The sequence shown here is derived from an EMBL/GenBank/DDBJ whole genome shotgun (WGS) entry which is preliminary data.</text>
</comment>
<dbReference type="PANTHER" id="PTHR43682">
    <property type="entry name" value="LACTATE UTILIZATION PROTEIN C"/>
    <property type="match status" value="1"/>
</dbReference>
<dbReference type="SUPFAM" id="SSF100950">
    <property type="entry name" value="NagB/RpiA/CoA transferase-like"/>
    <property type="match status" value="1"/>
</dbReference>